<dbReference type="EMBL" id="GISG01187446">
    <property type="protein sequence ID" value="MBA4655345.1"/>
    <property type="molecule type" value="Transcribed_RNA"/>
</dbReference>
<dbReference type="AlphaFoldDB" id="A0A7C9E4L7"/>
<evidence type="ECO:0000256" key="2">
    <source>
        <dbReference type="SAM" id="MobiDB-lite"/>
    </source>
</evidence>
<accession>A0A7C9E4L7</accession>
<sequence>MDPLSTPMEEDEDRVYIPSQPHIANIMNQPFNIENNTTSILGPEVSAWQELWRDDSSLSTPSPASQGLDGGGNGKGKRVLDNFSSDPNKRSKIDGRKKMGSAAMMYEKLDTMLELIISEKKAREVERLERKERRQAKEINNKNASVDDGAPSVPDALAKICALPHFDPMHPVFVFACELVEDPQKRMILFGLPNDDSRAQWLTYLYEKYGRK</sequence>
<protein>
    <submittedName>
        <fullName evidence="3">Uncharacterized protein</fullName>
    </submittedName>
</protein>
<feature type="region of interest" description="Disordered" evidence="2">
    <location>
        <begin position="54"/>
        <end position="97"/>
    </location>
</feature>
<evidence type="ECO:0000256" key="1">
    <source>
        <dbReference type="SAM" id="Coils"/>
    </source>
</evidence>
<feature type="coiled-coil region" evidence="1">
    <location>
        <begin position="118"/>
        <end position="145"/>
    </location>
</feature>
<evidence type="ECO:0000313" key="3">
    <source>
        <dbReference type="EMBL" id="MBA4655345.1"/>
    </source>
</evidence>
<name>A0A7C9E4L7_OPUST</name>
<proteinExistence type="predicted"/>
<reference evidence="3" key="1">
    <citation type="journal article" date="2013" name="J. Plant Res.">
        <title>Effect of fungi and light on seed germination of three Opuntia species from semiarid lands of central Mexico.</title>
        <authorList>
            <person name="Delgado-Sanchez P."/>
            <person name="Jimenez-Bremont J.F."/>
            <person name="Guerrero-Gonzalez Mde L."/>
            <person name="Flores J."/>
        </authorList>
    </citation>
    <scope>NUCLEOTIDE SEQUENCE</scope>
    <source>
        <tissue evidence="3">Cladode</tissue>
    </source>
</reference>
<keyword evidence="1" id="KW-0175">Coiled coil</keyword>
<organism evidence="3">
    <name type="scientific">Opuntia streptacantha</name>
    <name type="common">Prickly pear cactus</name>
    <name type="synonym">Opuntia cardona</name>
    <dbReference type="NCBI Taxonomy" id="393608"/>
    <lineage>
        <taxon>Eukaryota</taxon>
        <taxon>Viridiplantae</taxon>
        <taxon>Streptophyta</taxon>
        <taxon>Embryophyta</taxon>
        <taxon>Tracheophyta</taxon>
        <taxon>Spermatophyta</taxon>
        <taxon>Magnoliopsida</taxon>
        <taxon>eudicotyledons</taxon>
        <taxon>Gunneridae</taxon>
        <taxon>Pentapetalae</taxon>
        <taxon>Caryophyllales</taxon>
        <taxon>Cactineae</taxon>
        <taxon>Cactaceae</taxon>
        <taxon>Opuntioideae</taxon>
        <taxon>Opuntia</taxon>
    </lineage>
</organism>
<reference evidence="3" key="2">
    <citation type="submission" date="2020-07" db="EMBL/GenBank/DDBJ databases">
        <authorList>
            <person name="Vera ALvarez R."/>
            <person name="Arias-Moreno D.M."/>
            <person name="Jimenez-Jacinto V."/>
            <person name="Jimenez-Bremont J.F."/>
            <person name="Swaminathan K."/>
            <person name="Moose S.P."/>
            <person name="Guerrero-Gonzalez M.L."/>
            <person name="Marino-Ramirez L."/>
            <person name="Landsman D."/>
            <person name="Rodriguez-Kessler M."/>
            <person name="Delgado-Sanchez P."/>
        </authorList>
    </citation>
    <scope>NUCLEOTIDE SEQUENCE</scope>
    <source>
        <tissue evidence="3">Cladode</tissue>
    </source>
</reference>
<feature type="compositionally biased region" description="Basic and acidic residues" evidence="2">
    <location>
        <begin position="87"/>
        <end position="97"/>
    </location>
</feature>